<dbReference type="GO" id="GO:0005737">
    <property type="term" value="C:cytoplasm"/>
    <property type="evidence" value="ECO:0007669"/>
    <property type="project" value="TreeGrafter"/>
</dbReference>
<evidence type="ECO:0000256" key="4">
    <source>
        <dbReference type="ARBA" id="ARBA00022991"/>
    </source>
</evidence>
<dbReference type="InterPro" id="IPR014729">
    <property type="entry name" value="Rossmann-like_a/b/a_fold"/>
</dbReference>
<dbReference type="Pfam" id="PF00875">
    <property type="entry name" value="DNA_photolyase"/>
    <property type="match status" value="1"/>
</dbReference>
<dbReference type="InterPro" id="IPR018394">
    <property type="entry name" value="DNA_photolyase_1_CS_C"/>
</dbReference>
<dbReference type="SUPFAM" id="SSF48173">
    <property type="entry name" value="Cryptochrome/photolyase FAD-binding domain"/>
    <property type="match status" value="1"/>
</dbReference>
<comment type="cofactor">
    <cofactor evidence="5">
        <name>FAD</name>
        <dbReference type="ChEBI" id="CHEBI:57692"/>
    </cofactor>
    <text evidence="5">Binds 1 FAD per subunit.</text>
</comment>
<comment type="similarity">
    <text evidence="1">Belongs to the DNA photolyase class-1 family.</text>
</comment>
<accession>A0A6A4L697</accession>
<keyword evidence="4" id="KW-0157">Chromophore</keyword>
<feature type="binding site" evidence="5">
    <location>
        <begin position="284"/>
        <end position="286"/>
    </location>
    <ligand>
        <name>FAD</name>
        <dbReference type="ChEBI" id="CHEBI:57692"/>
    </ligand>
</feature>
<dbReference type="SUPFAM" id="SSF52425">
    <property type="entry name" value="Cryptochrome/photolyase, N-terminal domain"/>
    <property type="match status" value="1"/>
</dbReference>
<dbReference type="PANTHER" id="PTHR11455">
    <property type="entry name" value="CRYPTOCHROME"/>
    <property type="match status" value="1"/>
</dbReference>
<dbReference type="PANTHER" id="PTHR11455:SF18">
    <property type="entry name" value="SI:CH1073-390K14.1"/>
    <property type="match status" value="1"/>
</dbReference>
<evidence type="ECO:0000313" key="7">
    <source>
        <dbReference type="EMBL" id="KAE9453032.1"/>
    </source>
</evidence>
<dbReference type="PROSITE" id="PS51645">
    <property type="entry name" value="PHR_CRY_ALPHA_BETA"/>
    <property type="match status" value="1"/>
</dbReference>
<comment type="caution">
    <text evidence="7">The sequence shown here is derived from an EMBL/GenBank/DDBJ whole genome shotgun (WGS) entry which is preliminary data.</text>
</comment>
<evidence type="ECO:0000256" key="2">
    <source>
        <dbReference type="ARBA" id="ARBA00022630"/>
    </source>
</evidence>
<dbReference type="InterPro" id="IPR002081">
    <property type="entry name" value="Cryptochrome/DNA_photolyase_1"/>
</dbReference>
<feature type="binding site" evidence="5">
    <location>
        <begin position="167"/>
        <end position="171"/>
    </location>
    <ligand>
        <name>FAD</name>
        <dbReference type="ChEBI" id="CHEBI:57692"/>
    </ligand>
</feature>
<dbReference type="AlphaFoldDB" id="A0A6A4L697"/>
<dbReference type="GO" id="GO:0006950">
    <property type="term" value="P:response to stress"/>
    <property type="evidence" value="ECO:0007669"/>
    <property type="project" value="UniProtKB-ARBA"/>
</dbReference>
<dbReference type="EMBL" id="QEFC01002318">
    <property type="protein sequence ID" value="KAE9453032.1"/>
    <property type="molecule type" value="Genomic_DNA"/>
</dbReference>
<dbReference type="GO" id="GO:0003904">
    <property type="term" value="F:deoxyribodipyrimidine photo-lyase activity"/>
    <property type="evidence" value="ECO:0007669"/>
    <property type="project" value="TreeGrafter"/>
</dbReference>
<dbReference type="PROSITE" id="PS00394">
    <property type="entry name" value="DNA_PHOTOLYASES_1_1"/>
    <property type="match status" value="1"/>
</dbReference>
<protein>
    <recommendedName>
        <fullName evidence="6">Photolyase/cryptochrome alpha/beta domain-containing protein</fullName>
    </recommendedName>
</protein>
<dbReference type="GO" id="GO:0006139">
    <property type="term" value="P:nucleobase-containing compound metabolic process"/>
    <property type="evidence" value="ECO:0007669"/>
    <property type="project" value="UniProtKB-ARBA"/>
</dbReference>
<organism evidence="7 8">
    <name type="scientific">Rhododendron williamsianum</name>
    <dbReference type="NCBI Taxonomy" id="262921"/>
    <lineage>
        <taxon>Eukaryota</taxon>
        <taxon>Viridiplantae</taxon>
        <taxon>Streptophyta</taxon>
        <taxon>Embryophyta</taxon>
        <taxon>Tracheophyta</taxon>
        <taxon>Spermatophyta</taxon>
        <taxon>Magnoliopsida</taxon>
        <taxon>eudicotyledons</taxon>
        <taxon>Gunneridae</taxon>
        <taxon>Pentapetalae</taxon>
        <taxon>asterids</taxon>
        <taxon>Ericales</taxon>
        <taxon>Ericaceae</taxon>
        <taxon>Ericoideae</taxon>
        <taxon>Rhodoreae</taxon>
        <taxon>Rhododendron</taxon>
    </lineage>
</organism>
<dbReference type="GO" id="GO:0003677">
    <property type="term" value="F:DNA binding"/>
    <property type="evidence" value="ECO:0007669"/>
    <property type="project" value="TreeGrafter"/>
</dbReference>
<feature type="non-terminal residue" evidence="7">
    <location>
        <position position="1"/>
    </location>
</feature>
<evidence type="ECO:0000256" key="1">
    <source>
        <dbReference type="ARBA" id="ARBA00005862"/>
    </source>
</evidence>
<evidence type="ECO:0000313" key="8">
    <source>
        <dbReference type="Proteomes" id="UP000428333"/>
    </source>
</evidence>
<dbReference type="Gene3D" id="1.10.579.10">
    <property type="entry name" value="DNA Cyclobutane Dipyrimidine Photolyase, subunit A, domain 3"/>
    <property type="match status" value="1"/>
</dbReference>
<dbReference type="InterPro" id="IPR036134">
    <property type="entry name" value="Crypto/Photolyase_FAD-like_sf"/>
</dbReference>
<dbReference type="InterPro" id="IPR005101">
    <property type="entry name" value="Cryptochr/Photolyase_FAD-bd"/>
</dbReference>
<dbReference type="GO" id="GO:0005634">
    <property type="term" value="C:nucleus"/>
    <property type="evidence" value="ECO:0007669"/>
    <property type="project" value="TreeGrafter"/>
</dbReference>
<dbReference type="GO" id="GO:0032922">
    <property type="term" value="P:circadian regulation of gene expression"/>
    <property type="evidence" value="ECO:0007669"/>
    <property type="project" value="TreeGrafter"/>
</dbReference>
<evidence type="ECO:0000256" key="3">
    <source>
        <dbReference type="ARBA" id="ARBA00022827"/>
    </source>
</evidence>
<dbReference type="Pfam" id="PF03441">
    <property type="entry name" value="FAD_binding_7"/>
    <property type="match status" value="1"/>
</dbReference>
<name>A0A6A4L697_9ERIC</name>
<dbReference type="OrthoDB" id="435881at2759"/>
<reference evidence="7 8" key="1">
    <citation type="journal article" date="2019" name="Genome Biol. Evol.">
        <title>The Rhododendron genome and chromosomal organization provide insight into shared whole-genome duplications across the heath family (Ericaceae).</title>
        <authorList>
            <person name="Soza V.L."/>
            <person name="Lindsley D."/>
            <person name="Waalkes A."/>
            <person name="Ramage E."/>
            <person name="Patwardhan R.P."/>
            <person name="Burton J.N."/>
            <person name="Adey A."/>
            <person name="Kumar A."/>
            <person name="Qiu R."/>
            <person name="Shendure J."/>
            <person name="Hall B."/>
        </authorList>
    </citation>
    <scope>NUCLEOTIDE SEQUENCE [LARGE SCALE GENOMIC DNA]</scope>
    <source>
        <strain evidence="7">RSF 1966-606</strain>
    </source>
</reference>
<dbReference type="Proteomes" id="UP000428333">
    <property type="component" value="Linkage Group LG09"/>
</dbReference>
<feature type="binding site" evidence="5">
    <location>
        <position position="155"/>
    </location>
    <ligand>
        <name>FAD</name>
        <dbReference type="ChEBI" id="CHEBI:57692"/>
    </ligand>
</feature>
<keyword evidence="3 5" id="KW-0274">FAD</keyword>
<keyword evidence="2 5" id="KW-0285">Flavoprotein</keyword>
<dbReference type="InterPro" id="IPR006050">
    <property type="entry name" value="DNA_photolyase_N"/>
</dbReference>
<dbReference type="Gene3D" id="3.40.50.620">
    <property type="entry name" value="HUPs"/>
    <property type="match status" value="1"/>
</dbReference>
<feature type="domain" description="Photolyase/cryptochrome alpha/beta" evidence="6">
    <location>
        <begin position="5"/>
        <end position="128"/>
    </location>
</feature>
<dbReference type="InterPro" id="IPR036155">
    <property type="entry name" value="Crypto/Photolyase_N_sf"/>
</dbReference>
<evidence type="ECO:0000259" key="6">
    <source>
        <dbReference type="PROSITE" id="PS51645"/>
    </source>
</evidence>
<gene>
    <name evidence="7" type="ORF">C3L33_15065</name>
</gene>
<dbReference type="GO" id="GO:0071949">
    <property type="term" value="F:FAD binding"/>
    <property type="evidence" value="ECO:0007669"/>
    <property type="project" value="TreeGrafter"/>
</dbReference>
<proteinExistence type="inferred from homology"/>
<dbReference type="Gene3D" id="1.25.40.80">
    <property type="match status" value="1"/>
</dbReference>
<evidence type="ECO:0000256" key="5">
    <source>
        <dbReference type="PIRSR" id="PIRSR602081-1"/>
    </source>
</evidence>
<dbReference type="GO" id="GO:0043153">
    <property type="term" value="P:entrainment of circadian clock by photoperiod"/>
    <property type="evidence" value="ECO:0007669"/>
    <property type="project" value="TreeGrafter"/>
</dbReference>
<dbReference type="PRINTS" id="PR00147">
    <property type="entry name" value="DNAPHOTLYASE"/>
</dbReference>
<sequence>MGGNSKTIVWFRRDLRVEDNPALAAAARDGSVFPVYIWCPKEEGQFYPGRVSRWWLKQSLAHLEKSLRSLGAELVLIEAQSTLSALLDCVDAIGATKVVYNNLYGAVQNCSIEDLGLEKESEKSSNALLGRGWSPGWSNADKALSEFVEHHLLDYSKDRLKVWGNSTSLLSPYLHFGELSVRKVFHCVRLKQILWVEKRILLEMKVQLFSLGPLGLENILDHALFKTWRQGQTGYPLVDAGMRELWATGWIHNKIRVIVSSFCVKFLLLPWQWGMKYFWDTLLDADLESDILGWQYISGSLPDGHELEFLDAHRHWLPELARVPNEWIHHPWDAPLAVLKSAGVELGLNYPNPVVDIESARDRLTDAISIMREIELASRVKNSNGTNEEVVDNANSVEDLDIPKVVLKGRTFCPTSSSNDQNVPSVQNLKNELLNRKRPKYKDDVMVLQNELPNCEDMVRKSRMDDDLSSTAESSSAKKQATSSINSFMYHLIPHHQTAPWNRVQANMVLTRKSAMASNVILG</sequence>
<keyword evidence="8" id="KW-1185">Reference proteome</keyword>